<keyword evidence="2" id="KW-1133">Transmembrane helix</keyword>
<feature type="domain" description="CusB-like beta-barrel" evidence="4">
    <location>
        <begin position="209"/>
        <end position="282"/>
    </location>
</feature>
<evidence type="ECO:0000259" key="4">
    <source>
        <dbReference type="Pfam" id="PF25954"/>
    </source>
</evidence>
<dbReference type="Pfam" id="PF25917">
    <property type="entry name" value="BSH_RND"/>
    <property type="match status" value="1"/>
</dbReference>
<name>A0A5S9IP22_UABAM</name>
<dbReference type="EMBL" id="AP019860">
    <property type="protein sequence ID" value="BBM85067.1"/>
    <property type="molecule type" value="Genomic_DNA"/>
</dbReference>
<dbReference type="PANTHER" id="PTHR30469">
    <property type="entry name" value="MULTIDRUG RESISTANCE PROTEIN MDTA"/>
    <property type="match status" value="1"/>
</dbReference>
<dbReference type="PANTHER" id="PTHR30469:SF11">
    <property type="entry name" value="BLL4320 PROTEIN"/>
    <property type="match status" value="1"/>
</dbReference>
<dbReference type="Pfam" id="PF25954">
    <property type="entry name" value="Beta-barrel_RND_2"/>
    <property type="match status" value="1"/>
</dbReference>
<dbReference type="InterPro" id="IPR058625">
    <property type="entry name" value="MdtA-like_BSH"/>
</dbReference>
<dbReference type="Gene3D" id="2.40.420.20">
    <property type="match status" value="1"/>
</dbReference>
<dbReference type="NCBIfam" id="TIGR01730">
    <property type="entry name" value="RND_mfp"/>
    <property type="match status" value="1"/>
</dbReference>
<feature type="transmembrane region" description="Helical" evidence="2">
    <location>
        <begin position="7"/>
        <end position="28"/>
    </location>
</feature>
<feature type="domain" description="Multidrug resistance protein MdtA-like barrel-sandwich hybrid" evidence="3">
    <location>
        <begin position="78"/>
        <end position="196"/>
    </location>
</feature>
<comment type="similarity">
    <text evidence="1">Belongs to the membrane fusion protein (MFP) (TC 8.A.1) family.</text>
</comment>
<reference evidence="5 6" key="1">
    <citation type="submission" date="2019-08" db="EMBL/GenBank/DDBJ databases">
        <title>Complete genome sequence of Candidatus Uab amorphum.</title>
        <authorList>
            <person name="Shiratori T."/>
            <person name="Suzuki S."/>
            <person name="Kakizawa Y."/>
            <person name="Ishida K."/>
        </authorList>
    </citation>
    <scope>NUCLEOTIDE SEQUENCE [LARGE SCALE GENOMIC DNA]</scope>
    <source>
        <strain evidence="5 6">SRT547</strain>
    </source>
</reference>
<dbReference type="GO" id="GO:0015562">
    <property type="term" value="F:efflux transmembrane transporter activity"/>
    <property type="evidence" value="ECO:0007669"/>
    <property type="project" value="TreeGrafter"/>
</dbReference>
<dbReference type="InterPro" id="IPR006143">
    <property type="entry name" value="RND_pump_MFP"/>
</dbReference>
<dbReference type="Gene3D" id="2.40.30.170">
    <property type="match status" value="1"/>
</dbReference>
<accession>A0A5S9IP22</accession>
<dbReference type="OrthoDB" id="9816569at2"/>
<dbReference type="GO" id="GO:1990281">
    <property type="term" value="C:efflux pump complex"/>
    <property type="evidence" value="ECO:0007669"/>
    <property type="project" value="TreeGrafter"/>
</dbReference>
<gene>
    <name evidence="5" type="ORF">UABAM_03430</name>
</gene>
<evidence type="ECO:0000256" key="2">
    <source>
        <dbReference type="SAM" id="Phobius"/>
    </source>
</evidence>
<evidence type="ECO:0000256" key="1">
    <source>
        <dbReference type="ARBA" id="ARBA00009477"/>
    </source>
</evidence>
<dbReference type="Proteomes" id="UP000326354">
    <property type="component" value="Chromosome"/>
</dbReference>
<proteinExistence type="inferred from homology"/>
<evidence type="ECO:0000259" key="3">
    <source>
        <dbReference type="Pfam" id="PF25917"/>
    </source>
</evidence>
<dbReference type="Gene3D" id="1.10.287.470">
    <property type="entry name" value="Helix hairpin bin"/>
    <property type="match status" value="1"/>
</dbReference>
<dbReference type="Gene3D" id="2.40.50.100">
    <property type="match status" value="1"/>
</dbReference>
<keyword evidence="2" id="KW-0812">Transmembrane</keyword>
<evidence type="ECO:0000313" key="5">
    <source>
        <dbReference type="EMBL" id="BBM85067.1"/>
    </source>
</evidence>
<sequence>MRIIVRIILRILEAIVVFALCCLCFFAAKPDYFTTEEQKKVKRTSETPPVRVVTRSVQFLANDRVFQATGTSIARKSVWIYSPVAAQVTSVNFTAQKRVKKGALLLQLDDREERLALQLAKVELQNAEKVLTRYRRTIGGRAVSANEIDAARLGFDAAKVRLEQAKFAVSERKIIAPFTGVVGISRVDLGDRIATNTIITSLDDRSGIYVDFQVPELLAGSLSPNLKAEMTTPAFPGKTFIGTITDVESRFDVQTRTVRIRVSIDNSNDMLRPGMSFAIKLHLKGKIFPAVPEISLKWGREGAYVWLIKNSKAQKTTARVVARTNQQVLVDAQIEEGDIVVIEGTQRLREGREVVNDSEKEQEYNGPTR</sequence>
<dbReference type="InterPro" id="IPR058792">
    <property type="entry name" value="Beta-barrel_RND_2"/>
</dbReference>
<protein>
    <submittedName>
        <fullName evidence="5">MexH family multidrug efflux RND transporter periplasmic adaptor subunit</fullName>
    </submittedName>
</protein>
<dbReference type="SUPFAM" id="SSF111369">
    <property type="entry name" value="HlyD-like secretion proteins"/>
    <property type="match status" value="1"/>
</dbReference>
<keyword evidence="6" id="KW-1185">Reference proteome</keyword>
<keyword evidence="2" id="KW-0472">Membrane</keyword>
<dbReference type="KEGG" id="uam:UABAM_03430"/>
<evidence type="ECO:0000313" key="6">
    <source>
        <dbReference type="Proteomes" id="UP000326354"/>
    </source>
</evidence>
<organism evidence="5 6">
    <name type="scientific">Uabimicrobium amorphum</name>
    <dbReference type="NCBI Taxonomy" id="2596890"/>
    <lineage>
        <taxon>Bacteria</taxon>
        <taxon>Pseudomonadati</taxon>
        <taxon>Planctomycetota</taxon>
        <taxon>Candidatus Uabimicrobiia</taxon>
        <taxon>Candidatus Uabimicrobiales</taxon>
        <taxon>Candidatus Uabimicrobiaceae</taxon>
        <taxon>Candidatus Uabimicrobium</taxon>
    </lineage>
</organism>
<dbReference type="RefSeq" id="WP_151969187.1">
    <property type="nucleotide sequence ID" value="NZ_AP019860.1"/>
</dbReference>
<dbReference type="AlphaFoldDB" id="A0A5S9IP22"/>